<sequence>MKKIIMLVLFLLLPRLASASDELMLNAVNKSLIEYESKNSQCIASSKMQSVSDDLIQKVKQVETDLSISIGYLYKNSLYQCSLHELSTLMKLLLLVENSEKEEYPLTKLRVNEIKKLLFTKVDLRFELKFQSLSNEKQLTLTELGKSLAPFDLLDMYERAQAE</sequence>
<comment type="caution">
    <text evidence="2">The sequence shown here is derived from an EMBL/GenBank/DDBJ whole genome shotgun (WGS) entry which is preliminary data.</text>
</comment>
<keyword evidence="1" id="KW-0732">Signal</keyword>
<dbReference type="Proteomes" id="UP000726777">
    <property type="component" value="Unassembled WGS sequence"/>
</dbReference>
<dbReference type="AlphaFoldDB" id="A0A9Q3YKD9"/>
<dbReference type="RefSeq" id="WP_176296516.1">
    <property type="nucleotide sequence ID" value="NZ_CP064041.1"/>
</dbReference>
<evidence type="ECO:0000313" key="3">
    <source>
        <dbReference type="Proteomes" id="UP000726777"/>
    </source>
</evidence>
<name>A0A9Q3YKD9_VIBPH</name>
<feature type="chain" id="PRO_5040437234" evidence="1">
    <location>
        <begin position="20"/>
        <end position="163"/>
    </location>
</feature>
<protein>
    <submittedName>
        <fullName evidence="2">Uncharacterized protein</fullName>
    </submittedName>
</protein>
<proteinExistence type="predicted"/>
<reference evidence="2" key="1">
    <citation type="submission" date="2020-09" db="EMBL/GenBank/DDBJ databases">
        <title>Genome sequence of Vibrio parahaemolyticus isolates.</title>
        <authorList>
            <person name="Hammerl J.A."/>
            <person name="Strauch E."/>
        </authorList>
    </citation>
    <scope>NUCLEOTIDE SEQUENCE</scope>
    <source>
        <strain evidence="2">17-VB00146</strain>
    </source>
</reference>
<dbReference type="EMBL" id="JACVHL010000048">
    <property type="protein sequence ID" value="MCC3808364.1"/>
    <property type="molecule type" value="Genomic_DNA"/>
</dbReference>
<accession>A0A9Q3YKD9</accession>
<evidence type="ECO:0000256" key="1">
    <source>
        <dbReference type="SAM" id="SignalP"/>
    </source>
</evidence>
<gene>
    <name evidence="2" type="ORF">IB292_25525</name>
</gene>
<feature type="signal peptide" evidence="1">
    <location>
        <begin position="1"/>
        <end position="19"/>
    </location>
</feature>
<organism evidence="2 3">
    <name type="scientific">Vibrio parahaemolyticus</name>
    <dbReference type="NCBI Taxonomy" id="670"/>
    <lineage>
        <taxon>Bacteria</taxon>
        <taxon>Pseudomonadati</taxon>
        <taxon>Pseudomonadota</taxon>
        <taxon>Gammaproteobacteria</taxon>
        <taxon>Vibrionales</taxon>
        <taxon>Vibrionaceae</taxon>
        <taxon>Vibrio</taxon>
    </lineage>
</organism>
<evidence type="ECO:0000313" key="2">
    <source>
        <dbReference type="EMBL" id="MCC3808364.1"/>
    </source>
</evidence>